<dbReference type="Pfam" id="PF14512">
    <property type="entry name" value="TM1586_NiRdase"/>
    <property type="match status" value="1"/>
</dbReference>
<dbReference type="InterPro" id="IPR000415">
    <property type="entry name" value="Nitroreductase-like"/>
</dbReference>
<evidence type="ECO:0000313" key="2">
    <source>
        <dbReference type="EMBL" id="EHL10089.1"/>
    </source>
</evidence>
<dbReference type="EMBL" id="AFZC02000003">
    <property type="protein sequence ID" value="EHL10089.1"/>
    <property type="molecule type" value="Genomic_DNA"/>
</dbReference>
<comment type="caution">
    <text evidence="2">The sequence shown here is derived from an EMBL/GenBank/DDBJ whole genome shotgun (WGS) entry which is preliminary data.</text>
</comment>
<reference evidence="2" key="1">
    <citation type="submission" date="2011-08" db="EMBL/GenBank/DDBJ databases">
        <authorList>
            <consortium name="The Broad Institute Genome Sequencing Platform"/>
            <person name="Earl A."/>
            <person name="Ward D."/>
            <person name="Feldgarden M."/>
            <person name="Gevers D."/>
            <person name="Sizova M."/>
            <person name="Hazen A."/>
            <person name="Epstein S."/>
            <person name="Young S.K."/>
            <person name="Zeng Q."/>
            <person name="Gargeya S."/>
            <person name="Fitzgerald M."/>
            <person name="Haas B."/>
            <person name="Abouelleil A."/>
            <person name="Alvarado L."/>
            <person name="Arachchi H.M."/>
            <person name="Berlin A."/>
            <person name="Brown A."/>
            <person name="Chapman S.B."/>
            <person name="Chen Z."/>
            <person name="Dunbar C."/>
            <person name="Freedman E."/>
            <person name="Gearin G."/>
            <person name="Gellesch M."/>
            <person name="Goldberg J."/>
            <person name="Griggs A."/>
            <person name="Gujja S."/>
            <person name="Heiman D."/>
            <person name="Howarth C."/>
            <person name="Larson L."/>
            <person name="Lui A."/>
            <person name="MacDonald P.J.P."/>
            <person name="Montmayeur A."/>
            <person name="Murphy C."/>
            <person name="Neiman D."/>
            <person name="Pearson M."/>
            <person name="Priest M."/>
            <person name="Roberts A."/>
            <person name="Saif S."/>
            <person name="Shea T."/>
            <person name="Shenoy N."/>
            <person name="Sisk P."/>
            <person name="Stolte C."/>
            <person name="Sykes S."/>
            <person name="Wortman J."/>
            <person name="Nusbaum C."/>
            <person name="Birren B."/>
        </authorList>
    </citation>
    <scope>NUCLEOTIDE SEQUENCE</scope>
    <source>
        <strain evidence="2">ACB1</strain>
    </source>
</reference>
<dbReference type="CDD" id="cd02062">
    <property type="entry name" value="Nitro_FMN_reductase"/>
    <property type="match status" value="1"/>
</dbReference>
<gene>
    <name evidence="2" type="ORF">HMPREF9625_01089</name>
</gene>
<organism evidence="2 3">
    <name type="scientific">Oribacterium parvum ACB1</name>
    <dbReference type="NCBI Taxonomy" id="796943"/>
    <lineage>
        <taxon>Bacteria</taxon>
        <taxon>Bacillati</taxon>
        <taxon>Bacillota</taxon>
        <taxon>Clostridia</taxon>
        <taxon>Lachnospirales</taxon>
        <taxon>Lachnospiraceae</taxon>
        <taxon>Oribacterium</taxon>
    </lineage>
</organism>
<dbReference type="Gene3D" id="3.40.109.30">
    <property type="entry name" value="putative nitroreductase (tm1586), domain 2"/>
    <property type="match status" value="1"/>
</dbReference>
<dbReference type="Proteomes" id="UP000018461">
    <property type="component" value="Unassembled WGS sequence"/>
</dbReference>
<accession>G9WP06</accession>
<dbReference type="RefSeq" id="WP_009534945.1">
    <property type="nucleotide sequence ID" value="NZ_KE148312.1"/>
</dbReference>
<dbReference type="InterPro" id="IPR029478">
    <property type="entry name" value="TM1586_NiRdase"/>
</dbReference>
<feature type="domain" description="Putative nitroreductase TM1586" evidence="1">
    <location>
        <begin position="34"/>
        <end position="250"/>
    </location>
</feature>
<proteinExistence type="predicted"/>
<keyword evidence="3" id="KW-1185">Reference proteome</keyword>
<sequence length="268" mass="30383">MKEVKQNQLNEVKQNQLNEVKQNQLNEVKQNLMNETIQKRKSRRVFSKKQLSEALLQKIEEKIRKIDVKYDVNIELIEDGSKAFASFGKSYGLFKNVRSLILLKGNPGMRHFREKMGYYGEKLLLFAESLGLDTCWVGGTFDRESFSYPEEEHIQAVILLGYAGDGGIREKLLSSLLHKKKPWEACIEGDSPYPKWVKEGMEAVALAPSALNKQKPFFHYHNGILTATVKNDFEMDMVDLGIAKLHFELGVGSGHFVLGNGAEFAPEG</sequence>
<dbReference type="SUPFAM" id="SSF55469">
    <property type="entry name" value="FMN-dependent nitroreductase-like"/>
    <property type="match status" value="1"/>
</dbReference>
<evidence type="ECO:0000313" key="3">
    <source>
        <dbReference type="Proteomes" id="UP000018461"/>
    </source>
</evidence>
<dbReference type="STRING" id="796943.HMPREF9625_01089"/>
<dbReference type="PATRIC" id="fig|796943.3.peg.1522"/>
<dbReference type="GO" id="GO:0016491">
    <property type="term" value="F:oxidoreductase activity"/>
    <property type="evidence" value="ECO:0007669"/>
    <property type="project" value="InterPro"/>
</dbReference>
<dbReference type="HOGENOM" id="CLU_070562_2_0_9"/>
<name>G9WP06_9FIRM</name>
<protein>
    <recommendedName>
        <fullName evidence="1">Putative nitroreductase TM1586 domain-containing protein</fullName>
    </recommendedName>
</protein>
<dbReference type="Gene3D" id="3.40.109.10">
    <property type="entry name" value="NADH Oxidase"/>
    <property type="match status" value="1"/>
</dbReference>
<evidence type="ECO:0000259" key="1">
    <source>
        <dbReference type="Pfam" id="PF14512"/>
    </source>
</evidence>
<reference evidence="2" key="2">
    <citation type="submission" date="2013-03" db="EMBL/GenBank/DDBJ databases">
        <title>The Genome Sequence of Oribacterium sp. ACB1.</title>
        <authorList>
            <consortium name="The Broad Institute Genomics Platform"/>
            <consortium name="The Broad Institute Genome Sequencing Center for Infectious Disease"/>
            <person name="Earl A."/>
            <person name="Ward D."/>
            <person name="Feldgarden M."/>
            <person name="Gevers D."/>
            <person name="Sizova M."/>
            <person name="Hazen A."/>
            <person name="Epstein S."/>
            <person name="Walker B."/>
            <person name="Young S."/>
            <person name="Zeng Q."/>
            <person name="Gargeya S."/>
            <person name="Fitzgerald M."/>
            <person name="Haas B."/>
            <person name="Abouelleil A."/>
            <person name="Allen A.W."/>
            <person name="Alvarado L."/>
            <person name="Arachchi H.M."/>
            <person name="Berlin A.M."/>
            <person name="Chapman S.B."/>
            <person name="Gainer-Dewar J."/>
            <person name="Goldberg J."/>
            <person name="Griggs A."/>
            <person name="Gujja S."/>
            <person name="Hansen M."/>
            <person name="Howarth C."/>
            <person name="Imamovic A."/>
            <person name="Ireland A."/>
            <person name="Larimer J."/>
            <person name="McCowan C."/>
            <person name="Murphy C."/>
            <person name="Pearson M."/>
            <person name="Poon T.W."/>
            <person name="Priest M."/>
            <person name="Roberts A."/>
            <person name="Saif S."/>
            <person name="Shea T."/>
            <person name="Sisk P."/>
            <person name="Sykes S."/>
            <person name="Wortman J."/>
            <person name="Nusbaum C."/>
            <person name="Birren B."/>
        </authorList>
    </citation>
    <scope>NUCLEOTIDE SEQUENCE [LARGE SCALE GENOMIC DNA]</scope>
    <source>
        <strain evidence="2">ACB1</strain>
    </source>
</reference>
<dbReference type="AlphaFoldDB" id="G9WP06"/>